<dbReference type="Proteomes" id="UP000004946">
    <property type="component" value="Chromosome"/>
</dbReference>
<feature type="region of interest" description="Disordered" evidence="1">
    <location>
        <begin position="156"/>
        <end position="178"/>
    </location>
</feature>
<reference evidence="3 4" key="1">
    <citation type="submission" date="2010-12" db="EMBL/GenBank/DDBJ databases">
        <authorList>
            <person name="Muzny D."/>
            <person name="Qin X."/>
            <person name="Buhay C."/>
            <person name="Dugan-Rocha S."/>
            <person name="Ding Y."/>
            <person name="Chen G."/>
            <person name="Hawes A."/>
            <person name="Holder M."/>
            <person name="Jhangiani S."/>
            <person name="Johnson A."/>
            <person name="Khan Z."/>
            <person name="Li Z."/>
            <person name="Liu W."/>
            <person name="Liu X."/>
            <person name="Perez L."/>
            <person name="Shen H."/>
            <person name="Wang Q."/>
            <person name="Watt J."/>
            <person name="Xi L."/>
            <person name="Xin Y."/>
            <person name="Zhou J."/>
            <person name="Deng J."/>
            <person name="Jiang H."/>
            <person name="Liu Y."/>
            <person name="Qu J."/>
            <person name="Song X.-Z."/>
            <person name="Zhang L."/>
            <person name="Villasana D."/>
            <person name="Johnson A."/>
            <person name="Liu J."/>
            <person name="Liyanage D."/>
            <person name="Lorensuhewa L."/>
            <person name="Robinson T."/>
            <person name="Song A."/>
            <person name="Song B.-B."/>
            <person name="Dinh H."/>
            <person name="Thornton R."/>
            <person name="Coyle M."/>
            <person name="Francisco L."/>
            <person name="Jackson L."/>
            <person name="Javaid M."/>
            <person name="Korchina V."/>
            <person name="Kovar C."/>
            <person name="Mata R."/>
            <person name="Mathew T."/>
            <person name="Ngo R."/>
            <person name="Nguyen L."/>
            <person name="Nguyen N."/>
            <person name="Okwuonu G."/>
            <person name="Ongeri F."/>
            <person name="Pham C."/>
            <person name="Simmons D."/>
            <person name="Wilczek-Boney K."/>
            <person name="Hale W."/>
            <person name="Jakkamsetti A."/>
            <person name="Pham P."/>
            <person name="Ruth R."/>
            <person name="San Lucas F."/>
            <person name="Warren J."/>
            <person name="Zhang J."/>
            <person name="Zhao Z."/>
            <person name="Zhou C."/>
            <person name="Zhu D."/>
            <person name="Lee S."/>
            <person name="Bess C."/>
            <person name="Blankenburg K."/>
            <person name="Forbes L."/>
            <person name="Fu Q."/>
            <person name="Gubbala S."/>
            <person name="Hirani K."/>
            <person name="Jayaseelan J.C."/>
            <person name="Lara F."/>
            <person name="Munidasa M."/>
            <person name="Palculict T."/>
            <person name="Patil S."/>
            <person name="Pu L.-L."/>
            <person name="Saada N."/>
            <person name="Tang L."/>
            <person name="Weissenberger G."/>
            <person name="Zhu Y."/>
            <person name="Hemphill L."/>
            <person name="Shang Y."/>
            <person name="Youmans B."/>
            <person name="Ayvaz T."/>
            <person name="Ross M."/>
            <person name="Santibanez J."/>
            <person name="Aqrawi P."/>
            <person name="Gross S."/>
            <person name="Joshi V."/>
            <person name="Fowler G."/>
            <person name="Nazareth L."/>
            <person name="Reid J."/>
            <person name="Worley K."/>
            <person name="Petrosino J."/>
            <person name="Highlander S."/>
            <person name="Gibbs R."/>
        </authorList>
    </citation>
    <scope>NUCLEOTIDE SEQUENCE [LARGE SCALE GENOMIC DNA]</scope>
    <source>
        <strain evidence="3 4">DSM 10105</strain>
    </source>
</reference>
<dbReference type="HOGENOM" id="CLU_106726_2_0_11"/>
<dbReference type="eggNOG" id="COG3311">
    <property type="taxonomic scope" value="Bacteria"/>
</dbReference>
<gene>
    <name evidence="3" type="ORF">HMPREF0620_1668</name>
</gene>
<dbReference type="Pfam" id="PF12728">
    <property type="entry name" value="HTH_17"/>
    <property type="match status" value="1"/>
</dbReference>
<comment type="caution">
    <text evidence="3">The sequence shown here is derived from an EMBL/GenBank/DDBJ whole genome shotgun (WGS) entry which is preliminary data.</text>
</comment>
<dbReference type="AlphaFoldDB" id="E6K2J5"/>
<keyword evidence="4" id="KW-1185">Reference proteome</keyword>
<organism evidence="3 4">
    <name type="scientific">Parascardovia denticolens DSM 10105 = JCM 12538</name>
    <dbReference type="NCBI Taxonomy" id="864564"/>
    <lineage>
        <taxon>Bacteria</taxon>
        <taxon>Bacillati</taxon>
        <taxon>Actinomycetota</taxon>
        <taxon>Actinomycetes</taxon>
        <taxon>Bifidobacteriales</taxon>
        <taxon>Bifidobacteriaceae</taxon>
        <taxon>Parascardovia</taxon>
    </lineage>
</organism>
<evidence type="ECO:0000259" key="2">
    <source>
        <dbReference type="Pfam" id="PF12728"/>
    </source>
</evidence>
<evidence type="ECO:0000313" key="4">
    <source>
        <dbReference type="Proteomes" id="UP000004946"/>
    </source>
</evidence>
<dbReference type="EMBL" id="AEON01000002">
    <property type="protein sequence ID" value="EFT82983.1"/>
    <property type="molecule type" value="Genomic_DNA"/>
</dbReference>
<accession>E6K2J5</accession>
<name>E6K2J5_PARDN</name>
<dbReference type="GO" id="GO:0003677">
    <property type="term" value="F:DNA binding"/>
    <property type="evidence" value="ECO:0007669"/>
    <property type="project" value="InterPro"/>
</dbReference>
<sequence>MSGAWWDMSESGISQETTYIPDPKDRERYAEIKRALQIENQEIEEHERFDQIVREEDMPRLQISDTESYPLTKNLAKILLDVTGKMAKNMPVILIPADRQLTTQESADLLGISRPTFVKILESGGIPFSTVGRHRRVMLSDLLSYKKKRHEQAMRAFRDLSGEEDPHKTEDNPLIHRS</sequence>
<dbReference type="InterPro" id="IPR010093">
    <property type="entry name" value="SinI_DNA-bd"/>
</dbReference>
<evidence type="ECO:0000313" key="3">
    <source>
        <dbReference type="EMBL" id="EFT82983.1"/>
    </source>
</evidence>
<evidence type="ECO:0000256" key="1">
    <source>
        <dbReference type="SAM" id="MobiDB-lite"/>
    </source>
</evidence>
<dbReference type="NCBIfam" id="TIGR01764">
    <property type="entry name" value="excise"/>
    <property type="match status" value="1"/>
</dbReference>
<proteinExistence type="predicted"/>
<protein>
    <submittedName>
        <fullName evidence="3">DNA binding domain, excisionase family</fullName>
    </submittedName>
</protein>
<dbReference type="InterPro" id="IPR041657">
    <property type="entry name" value="HTH_17"/>
</dbReference>
<feature type="domain" description="Helix-turn-helix" evidence="2">
    <location>
        <begin position="101"/>
        <end position="149"/>
    </location>
</feature>